<comment type="similarity">
    <text evidence="1 4">Belongs to the polysaccharide lyase 1 family.</text>
</comment>
<dbReference type="STRING" id="1754191.A0A1Y1V442"/>
<keyword evidence="3 4" id="KW-0456">Lyase</keyword>
<feature type="domain" description="CBM1" evidence="6">
    <location>
        <begin position="18"/>
        <end position="54"/>
    </location>
</feature>
<dbReference type="InterPro" id="IPR002022">
    <property type="entry name" value="Pec_lyase"/>
</dbReference>
<evidence type="ECO:0000313" key="8">
    <source>
        <dbReference type="Proteomes" id="UP000193719"/>
    </source>
</evidence>
<keyword evidence="8" id="KW-1185">Reference proteome</keyword>
<keyword evidence="4" id="KW-0119">Carbohydrate metabolism</keyword>
<dbReference type="GO" id="GO:0030570">
    <property type="term" value="F:pectate lyase activity"/>
    <property type="evidence" value="ECO:0007669"/>
    <property type="project" value="InterPro"/>
</dbReference>
<proteinExistence type="inferred from homology"/>
<dbReference type="GO" id="GO:0030248">
    <property type="term" value="F:cellulose binding"/>
    <property type="evidence" value="ECO:0007669"/>
    <property type="project" value="InterPro"/>
</dbReference>
<feature type="chain" id="PRO_5012463253" evidence="5">
    <location>
        <begin position="17"/>
        <end position="398"/>
    </location>
</feature>
<dbReference type="GO" id="GO:0000272">
    <property type="term" value="P:polysaccharide catabolic process"/>
    <property type="evidence" value="ECO:0007669"/>
    <property type="project" value="UniProtKB-KW"/>
</dbReference>
<dbReference type="SMART" id="SM00236">
    <property type="entry name" value="fCBD"/>
    <property type="match status" value="1"/>
</dbReference>
<evidence type="ECO:0000256" key="2">
    <source>
        <dbReference type="ARBA" id="ARBA00022729"/>
    </source>
</evidence>
<organism evidence="7 8">
    <name type="scientific">Piromyces finnis</name>
    <dbReference type="NCBI Taxonomy" id="1754191"/>
    <lineage>
        <taxon>Eukaryota</taxon>
        <taxon>Fungi</taxon>
        <taxon>Fungi incertae sedis</taxon>
        <taxon>Chytridiomycota</taxon>
        <taxon>Chytridiomycota incertae sedis</taxon>
        <taxon>Neocallimastigomycetes</taxon>
        <taxon>Neocallimastigales</taxon>
        <taxon>Neocallimastigaceae</taxon>
        <taxon>Piromyces</taxon>
    </lineage>
</organism>
<evidence type="ECO:0000256" key="1">
    <source>
        <dbReference type="ARBA" id="ARBA00010980"/>
    </source>
</evidence>
<dbReference type="Gene3D" id="2.160.20.10">
    <property type="entry name" value="Single-stranded right-handed beta-helix, Pectin lyase-like"/>
    <property type="match status" value="1"/>
</dbReference>
<dbReference type="GO" id="GO:0005576">
    <property type="term" value="C:extracellular region"/>
    <property type="evidence" value="ECO:0007669"/>
    <property type="project" value="UniProtKB-SubCell"/>
</dbReference>
<comment type="subcellular location">
    <subcellularLocation>
        <location evidence="4">Secreted</location>
    </subcellularLocation>
</comment>
<evidence type="ECO:0000259" key="6">
    <source>
        <dbReference type="PROSITE" id="PS51164"/>
    </source>
</evidence>
<dbReference type="SUPFAM" id="SSF57180">
    <property type="entry name" value="Cellulose-binding domain"/>
    <property type="match status" value="1"/>
</dbReference>
<feature type="signal peptide" evidence="5">
    <location>
        <begin position="1"/>
        <end position="16"/>
    </location>
</feature>
<comment type="caution">
    <text evidence="7">The sequence shown here is derived from an EMBL/GenBank/DDBJ whole genome shotgun (WGS) entry which is preliminary data.</text>
</comment>
<dbReference type="PROSITE" id="PS51164">
    <property type="entry name" value="CBM1_2"/>
    <property type="match status" value="1"/>
</dbReference>
<reference evidence="7 8" key="1">
    <citation type="submission" date="2016-08" db="EMBL/GenBank/DDBJ databases">
        <title>Genomes of anaerobic fungi encode conserved fungal cellulosomes for biomass hydrolysis.</title>
        <authorList>
            <consortium name="DOE Joint Genome Institute"/>
            <person name="Haitjema C.H."/>
            <person name="Gilmore S.P."/>
            <person name="Henske J.K."/>
            <person name="Solomon K.V."/>
            <person name="De Groot R."/>
            <person name="Kuo A."/>
            <person name="Mondo S.J."/>
            <person name="Salamov A.A."/>
            <person name="Labutti K."/>
            <person name="Zhao Z."/>
            <person name="Chiniquy J."/>
            <person name="Barry K."/>
            <person name="Brewer H.M."/>
            <person name="Purvine S.O."/>
            <person name="Wright A.T."/>
            <person name="Boxma B."/>
            <person name="Van Alen T."/>
            <person name="Hackstein J.H."/>
            <person name="Baker S.E."/>
            <person name="Grigoriev I.V."/>
            <person name="O'Malley M.A."/>
        </authorList>
    </citation>
    <scope>NUCLEOTIDE SEQUENCE [LARGE SCALE GENOMIC DNA]</scope>
    <source>
        <strain evidence="8">finn</strain>
    </source>
</reference>
<name>A0A1Y1V442_9FUNG</name>
<dbReference type="InterPro" id="IPR035971">
    <property type="entry name" value="CBD_sf"/>
</dbReference>
<dbReference type="Pfam" id="PF00734">
    <property type="entry name" value="CBM_1"/>
    <property type="match status" value="1"/>
</dbReference>
<protein>
    <submittedName>
        <fullName evidence="7">Pectin lyase-like protein</fullName>
    </submittedName>
</protein>
<reference evidence="7 8" key="2">
    <citation type="submission" date="2016-08" db="EMBL/GenBank/DDBJ databases">
        <title>Pervasive Adenine N6-methylation of Active Genes in Fungi.</title>
        <authorList>
            <consortium name="DOE Joint Genome Institute"/>
            <person name="Mondo S.J."/>
            <person name="Dannebaum R.O."/>
            <person name="Kuo R.C."/>
            <person name="Labutti K."/>
            <person name="Haridas S."/>
            <person name="Kuo A."/>
            <person name="Salamov A."/>
            <person name="Ahrendt S.R."/>
            <person name="Lipzen A."/>
            <person name="Sullivan W."/>
            <person name="Andreopoulos W.B."/>
            <person name="Clum A."/>
            <person name="Lindquist E."/>
            <person name="Daum C."/>
            <person name="Ramamoorthy G.K."/>
            <person name="Gryganskyi A."/>
            <person name="Culley D."/>
            <person name="Magnuson J.K."/>
            <person name="James T.Y."/>
            <person name="O'Malley M.A."/>
            <person name="Stajich J.E."/>
            <person name="Spatafora J.W."/>
            <person name="Visel A."/>
            <person name="Grigoriev I.V."/>
        </authorList>
    </citation>
    <scope>NUCLEOTIDE SEQUENCE [LARGE SCALE GENOMIC DNA]</scope>
    <source>
        <strain evidence="8">finn</strain>
    </source>
</reference>
<evidence type="ECO:0000256" key="3">
    <source>
        <dbReference type="ARBA" id="ARBA00023239"/>
    </source>
</evidence>
<dbReference type="InterPro" id="IPR045032">
    <property type="entry name" value="PEL"/>
</dbReference>
<evidence type="ECO:0000256" key="4">
    <source>
        <dbReference type="RuleBase" id="RU361173"/>
    </source>
</evidence>
<dbReference type="PANTHER" id="PTHR31683">
    <property type="entry name" value="PECTATE LYASE 18-RELATED"/>
    <property type="match status" value="1"/>
</dbReference>
<dbReference type="SUPFAM" id="SSF51126">
    <property type="entry name" value="Pectin lyase-like"/>
    <property type="match status" value="1"/>
</dbReference>
<dbReference type="AlphaFoldDB" id="A0A1Y1V442"/>
<dbReference type="PANTHER" id="PTHR31683:SF18">
    <property type="entry name" value="PECTATE LYASE 21-RELATED"/>
    <property type="match status" value="1"/>
</dbReference>
<keyword evidence="4" id="KW-0964">Secreted</keyword>
<dbReference type="Pfam" id="PF00544">
    <property type="entry name" value="Pectate_lyase_4"/>
    <property type="match status" value="1"/>
</dbReference>
<keyword evidence="4" id="KW-0624">Polysaccharide degradation</keyword>
<evidence type="ECO:0000313" key="7">
    <source>
        <dbReference type="EMBL" id="ORX46847.1"/>
    </source>
</evidence>
<keyword evidence="2 5" id="KW-0732">Signal</keyword>
<sequence length="398" mass="42958">MKSFIILASFITSVFAQNCSLPFGQCGGSNWNGVKCCTSGFTCKEMNVWYHQCVPSNEVVPNSNPVVSNVVPSNAPAKSIPTTNAPIINNPAPQNVNYVASNASSSSALIGYASMNGGTKGGQGGQTTTVSNQSQLVAALKGNNAKIIKVNGIIQLTSDVTVNSNTSIIGANKNSGFTGAGLKFKNASNIIIQNLKFSYCLGSNKDCINAQKSTNVWIDHCEFFNDRNHGKDYYDGLVDFTHACDYITISWNFIHDHYKASLIGHSDSNSGEDTGKLHITYHHNYFKNVGSRLPSLRFGTAHVFNNVYENIENSSVNIRMGAQALVESNVFRNANKPISTNLDSSQEGFVVQRNNDFGNTANTNSITKIGNLNTVPYAYTNDNVNSVYNLVTRGAGPN</sequence>
<gene>
    <name evidence="7" type="ORF">BCR36DRAFT_405468</name>
</gene>
<dbReference type="Proteomes" id="UP000193719">
    <property type="component" value="Unassembled WGS sequence"/>
</dbReference>
<accession>A0A1Y1V442</accession>
<dbReference type="PROSITE" id="PS00562">
    <property type="entry name" value="CBM1_1"/>
    <property type="match status" value="1"/>
</dbReference>
<evidence type="ECO:0000256" key="5">
    <source>
        <dbReference type="SAM" id="SignalP"/>
    </source>
</evidence>
<dbReference type="InterPro" id="IPR012334">
    <property type="entry name" value="Pectin_lyas_fold"/>
</dbReference>
<dbReference type="InterPro" id="IPR011050">
    <property type="entry name" value="Pectin_lyase_fold/virulence"/>
</dbReference>
<dbReference type="InterPro" id="IPR000254">
    <property type="entry name" value="CBD"/>
</dbReference>
<dbReference type="SMART" id="SM00656">
    <property type="entry name" value="Amb_all"/>
    <property type="match status" value="1"/>
</dbReference>
<dbReference type="OrthoDB" id="1637350at2759"/>
<dbReference type="EMBL" id="MCFH01000033">
    <property type="protein sequence ID" value="ORX46847.1"/>
    <property type="molecule type" value="Genomic_DNA"/>
</dbReference>